<dbReference type="EMBL" id="PGCL01000001">
    <property type="protein sequence ID" value="TAJ45454.1"/>
    <property type="molecule type" value="Genomic_DNA"/>
</dbReference>
<gene>
    <name evidence="2" type="ORF">CUJ86_01595</name>
</gene>
<evidence type="ECO:0000313" key="3">
    <source>
        <dbReference type="Proteomes" id="UP000292580"/>
    </source>
</evidence>
<reference evidence="2 3" key="1">
    <citation type="submission" date="2017-11" db="EMBL/GenBank/DDBJ databases">
        <title>Isolation and Characterization of Methanofollis Species from Methane Seep Offshore SW Taiwan.</title>
        <authorList>
            <person name="Teng N.-H."/>
            <person name="Lai M.-C."/>
            <person name="Chen S.-C."/>
        </authorList>
    </citation>
    <scope>NUCLEOTIDE SEQUENCE [LARGE SCALE GENOMIC DNA]</scope>
    <source>
        <strain evidence="2 3">FWC-SCC2</strain>
    </source>
</reference>
<feature type="transmembrane region" description="Helical" evidence="1">
    <location>
        <begin position="12"/>
        <end position="35"/>
    </location>
</feature>
<keyword evidence="1" id="KW-0472">Membrane</keyword>
<feature type="transmembrane region" description="Helical" evidence="1">
    <location>
        <begin position="41"/>
        <end position="60"/>
    </location>
</feature>
<keyword evidence="3" id="KW-1185">Reference proteome</keyword>
<sequence>MEERDRQIFKGKFWKLTIILNVIIILVALAVGLFFKLPDPYGPPVAAALIIVDIPLIWYFRKDYYRTKAWLDVHATPQEKDGDAGETED</sequence>
<dbReference type="OrthoDB" id="114363at2157"/>
<protein>
    <submittedName>
        <fullName evidence="2">Uncharacterized protein</fullName>
    </submittedName>
</protein>
<proteinExistence type="predicted"/>
<evidence type="ECO:0000256" key="1">
    <source>
        <dbReference type="SAM" id="Phobius"/>
    </source>
</evidence>
<comment type="caution">
    <text evidence="2">The sequence shown here is derived from an EMBL/GenBank/DDBJ whole genome shotgun (WGS) entry which is preliminary data.</text>
</comment>
<dbReference type="AlphaFoldDB" id="A0A483CSY5"/>
<dbReference type="Proteomes" id="UP000292580">
    <property type="component" value="Unassembled WGS sequence"/>
</dbReference>
<name>A0A483CSY5_9EURY</name>
<dbReference type="RefSeq" id="WP_130645809.1">
    <property type="nucleotide sequence ID" value="NZ_PGCL01000001.1"/>
</dbReference>
<organism evidence="2 3">
    <name type="scientific">Methanofollis fontis</name>
    <dbReference type="NCBI Taxonomy" id="2052832"/>
    <lineage>
        <taxon>Archaea</taxon>
        <taxon>Methanobacteriati</taxon>
        <taxon>Methanobacteriota</taxon>
        <taxon>Stenosarchaea group</taxon>
        <taxon>Methanomicrobia</taxon>
        <taxon>Methanomicrobiales</taxon>
        <taxon>Methanomicrobiaceae</taxon>
        <taxon>Methanofollis</taxon>
    </lineage>
</organism>
<evidence type="ECO:0000313" key="2">
    <source>
        <dbReference type="EMBL" id="TAJ45454.1"/>
    </source>
</evidence>
<keyword evidence="1" id="KW-0812">Transmembrane</keyword>
<accession>A0A483CSY5</accession>
<keyword evidence="1" id="KW-1133">Transmembrane helix</keyword>